<evidence type="ECO:0000313" key="2">
    <source>
        <dbReference type="Proteomes" id="UP001314170"/>
    </source>
</evidence>
<dbReference type="Proteomes" id="UP001314170">
    <property type="component" value="Unassembled WGS sequence"/>
</dbReference>
<dbReference type="AlphaFoldDB" id="A0AAV1SPS2"/>
<proteinExistence type="predicted"/>
<protein>
    <submittedName>
        <fullName evidence="1">Uncharacterized protein</fullName>
    </submittedName>
</protein>
<accession>A0AAV1SPS2</accession>
<keyword evidence="2" id="KW-1185">Reference proteome</keyword>
<name>A0AAV1SPS2_9ROSI</name>
<dbReference type="EMBL" id="CAWUPB010001194">
    <property type="protein sequence ID" value="CAK7354078.1"/>
    <property type="molecule type" value="Genomic_DNA"/>
</dbReference>
<sequence length="78" mass="8773">MDSNSRVPLFLGFANLHQDEDVTPFPWVLNEGMGMDDLRVEQDILPTSNGVMRIEDDNGDAFWVVSGLAMEEEAMVAW</sequence>
<organism evidence="1 2">
    <name type="scientific">Dovyalis caffra</name>
    <dbReference type="NCBI Taxonomy" id="77055"/>
    <lineage>
        <taxon>Eukaryota</taxon>
        <taxon>Viridiplantae</taxon>
        <taxon>Streptophyta</taxon>
        <taxon>Embryophyta</taxon>
        <taxon>Tracheophyta</taxon>
        <taxon>Spermatophyta</taxon>
        <taxon>Magnoliopsida</taxon>
        <taxon>eudicotyledons</taxon>
        <taxon>Gunneridae</taxon>
        <taxon>Pentapetalae</taxon>
        <taxon>rosids</taxon>
        <taxon>fabids</taxon>
        <taxon>Malpighiales</taxon>
        <taxon>Salicaceae</taxon>
        <taxon>Flacourtieae</taxon>
        <taxon>Dovyalis</taxon>
    </lineage>
</organism>
<evidence type="ECO:0000313" key="1">
    <source>
        <dbReference type="EMBL" id="CAK7354078.1"/>
    </source>
</evidence>
<gene>
    <name evidence="1" type="ORF">DCAF_LOCUS25055</name>
</gene>
<comment type="caution">
    <text evidence="1">The sequence shown here is derived from an EMBL/GenBank/DDBJ whole genome shotgun (WGS) entry which is preliminary data.</text>
</comment>
<reference evidence="1 2" key="1">
    <citation type="submission" date="2024-01" db="EMBL/GenBank/DDBJ databases">
        <authorList>
            <person name="Waweru B."/>
        </authorList>
    </citation>
    <scope>NUCLEOTIDE SEQUENCE [LARGE SCALE GENOMIC DNA]</scope>
</reference>